<dbReference type="EMBL" id="VDDR01000002">
    <property type="protein sequence ID" value="TNC02097.1"/>
    <property type="molecule type" value="Genomic_DNA"/>
</dbReference>
<evidence type="ECO:0000313" key="17">
    <source>
        <dbReference type="EMBL" id="RWQ71510.1"/>
    </source>
</evidence>
<dbReference type="Proteomes" id="UP000253597">
    <property type="component" value="Unassembled WGS sequence"/>
</dbReference>
<gene>
    <name evidence="10" type="primary">sda</name>
    <name evidence="7" type="ORF">AT268_26555</name>
    <name evidence="6" type="ORF">AT274_17440</name>
    <name evidence="8" type="ORF">B4082_2726</name>
    <name evidence="13" type="ORF">BKK64_21210</name>
    <name evidence="15" type="ORF">C1N66_16845</name>
    <name evidence="14" type="ORF">D0437_21155</name>
    <name evidence="17" type="ORF">DR116_0022290</name>
    <name evidence="1" type="ORF">DX932_04930</name>
    <name evidence="4" type="ORF">F8158_16065</name>
    <name evidence="3" type="ORF">F8165_08040</name>
    <name evidence="2" type="ORF">F8172_06275</name>
    <name evidence="18" type="ORF">FC695_35260</name>
    <name evidence="19" type="ORF">FHG65_07550</name>
    <name evidence="10" type="ORF">H7U08_08115</name>
    <name evidence="9" type="ORF">JCR31_05845</name>
    <name evidence="16" type="ORF">JTF64_25265</name>
    <name evidence="11" type="ORF">NPM19_10350</name>
    <name evidence="20" type="ORF">OK229_04220</name>
    <name evidence="12" type="ORF">QYM23_23605</name>
    <name evidence="5" type="ORF">TQ94_23690</name>
</gene>
<dbReference type="EMBL" id="CP028009">
    <property type="protein sequence ID" value="QHV44706.1"/>
    <property type="molecule type" value="Genomic_DNA"/>
</dbReference>
<dbReference type="EMBL" id="LJKA01000042">
    <property type="protein sequence ID" value="KZD34432.1"/>
    <property type="molecule type" value="Genomic_DNA"/>
</dbReference>
<dbReference type="GO" id="GO:0004860">
    <property type="term" value="F:protein kinase inhibitor activity"/>
    <property type="evidence" value="ECO:0007669"/>
    <property type="project" value="UniProtKB-KW"/>
</dbReference>
<sequence>MKTKHMEQLSTELLTESYYKAKELKLNPDFILLIKQEIIRRSLEDKLVKSS</sequence>
<dbReference type="InterPro" id="IPR015064">
    <property type="entry name" value="Sda"/>
</dbReference>
<evidence type="ECO:0000313" key="35">
    <source>
        <dbReference type="Proteomes" id="UP000613452"/>
    </source>
</evidence>
<evidence type="ECO:0000313" key="16">
    <source>
        <dbReference type="EMBL" id="QRY15241.1"/>
    </source>
</evidence>
<reference evidence="9 35" key="13">
    <citation type="submission" date="2020-12" db="EMBL/GenBank/DDBJ databases">
        <title>Genome assembly for a thermostable protease producing Bacillus cereus MAKP1 strain isolated from chicken gut.</title>
        <authorList>
            <person name="Malaviya A."/>
        </authorList>
    </citation>
    <scope>NUCLEOTIDE SEQUENCE [LARGE SCALE GENOMIC DNA]</scope>
    <source>
        <strain evidence="9 35">MAKP1</strain>
    </source>
</reference>
<reference evidence="8 24" key="2">
    <citation type="submission" date="2015-09" db="EMBL/GenBank/DDBJ databases">
        <title>Bacillus cereus food isolates.</title>
        <authorList>
            <person name="Boekhorst J."/>
        </authorList>
    </citation>
    <scope>NUCLEOTIDE SEQUENCE [LARGE SCALE GENOMIC DNA]</scope>
    <source>
        <strain evidence="8 24">B4082</strain>
    </source>
</reference>
<protein>
    <submittedName>
        <fullName evidence="17">Sporulation histidine kinase inhibitor Sda</fullName>
    </submittedName>
    <submittedName>
        <fullName evidence="5">Sporulation inhibitor sda</fullName>
    </submittedName>
</protein>
<evidence type="ECO:0000313" key="2">
    <source>
        <dbReference type="EMBL" id="KAB2398472.1"/>
    </source>
</evidence>
<dbReference type="EMBL" id="MLYK01000051">
    <property type="protein sequence ID" value="OJS93873.1"/>
    <property type="molecule type" value="Genomic_DNA"/>
</dbReference>
<evidence type="ECO:0000313" key="19">
    <source>
        <dbReference type="EMBL" id="TNC02097.1"/>
    </source>
</evidence>
<evidence type="ECO:0000313" key="29">
    <source>
        <dbReference type="Proteomes" id="UP000321735"/>
    </source>
</evidence>
<reference evidence="22 23" key="3">
    <citation type="submission" date="2015-12" db="EMBL/GenBank/DDBJ databases">
        <title>Bacillus cereus Group isolate.</title>
        <authorList>
            <person name="Kovac J."/>
        </authorList>
    </citation>
    <scope>NUCLEOTIDE SEQUENCE [LARGE SCALE GENOMIC DNA]</scope>
    <source>
        <strain evidence="7 22">FSL K6-0073</strain>
        <strain evidence="6 23">FSL W8-0275</strain>
    </source>
</reference>
<dbReference type="Proteomes" id="UP000184161">
    <property type="component" value="Unassembled WGS sequence"/>
</dbReference>
<evidence type="ECO:0000313" key="33">
    <source>
        <dbReference type="Proteomes" id="UP000475765"/>
    </source>
</evidence>
<reference evidence="13 25" key="4">
    <citation type="submission" date="2016-10" db="EMBL/GenBank/DDBJ databases">
        <title>Draft Genome Sequence of one Bacillus cereus strain isolated from pooled breast milk.</title>
        <authorList>
            <person name="Woudstra C."/>
            <person name="Chamoin A."/>
            <person name="Gentil S."/>
            <person name="Rambeloson T."/>
            <person name="Delannoye S."/>
            <person name="Heinnekine J.A."/>
            <person name="Herbin S."/>
            <person name="Fach P."/>
        </authorList>
    </citation>
    <scope>NUCLEOTIDE SEQUENCE [LARGE SCALE GENOMIC DNA]</scope>
    <source>
        <strain evidence="13 25">16SBCL1279</strain>
    </source>
</reference>
<dbReference type="EMBL" id="WBPP01000008">
    <property type="protein sequence ID" value="KAB2398472.1"/>
    <property type="molecule type" value="Genomic_DNA"/>
</dbReference>
<dbReference type="KEGG" id="bcef:BcrFT9_03413"/>
<dbReference type="EMBL" id="WBPB01000035">
    <property type="protein sequence ID" value="KAB2497133.1"/>
    <property type="molecule type" value="Genomic_DNA"/>
</dbReference>
<reference evidence="20" key="16">
    <citation type="submission" date="2023-02" db="EMBL/GenBank/DDBJ databases">
        <title>Complete Genome Sequence of Bacillus cereus sensu lato isolate BC38B from pepper closely related to the Bacillus anthracis clade.</title>
        <authorList>
            <person name="Abdelli M."/>
            <person name="Cerar Kisek T."/>
            <person name="Falaise C."/>
            <person name="Cumont A."/>
            <person name="Giraud M."/>
            <person name="Chatoux J."/>
            <person name="Rogee S."/>
            <person name="Dadvisard M."/>
            <person name="Larigauderie G."/>
            <person name="Raynaud F."/>
            <person name="Godic Torkar K."/>
            <person name="Ramisse V."/>
        </authorList>
    </citation>
    <scope>NUCLEOTIDE SEQUENCE</scope>
    <source>
        <strain evidence="20">BC38B</strain>
    </source>
</reference>
<dbReference type="Proteomes" id="UP000323321">
    <property type="component" value="Unassembled WGS sequence"/>
</dbReference>
<dbReference type="Proteomes" id="UP000461739">
    <property type="component" value="Unassembled WGS sequence"/>
</dbReference>
<evidence type="ECO:0000313" key="5">
    <source>
        <dbReference type="EMBL" id="KMP14247.1"/>
    </source>
</evidence>
<reference evidence="11" key="15">
    <citation type="submission" date="2022-07" db="EMBL/GenBank/DDBJ databases">
        <title>Identification and characterization of Bacillus thuringiensis and other Bacillus cereus group isolates from spinach by whole genome sequencing.</title>
        <authorList>
            <person name="Zao X."/>
            <person name="Zervas A."/>
            <person name="Hendriks M."/>
            <person name="Rajkovic A."/>
            <person name="Van Overbeek L."/>
            <person name="Hendriksen N.B."/>
            <person name="Uyttendaele M."/>
        </authorList>
    </citation>
    <scope>NUCLEOTIDE SEQUENCE</scope>
    <source>
        <strain evidence="11">781001F-1</strain>
    </source>
</reference>
<dbReference type="Proteomes" id="UP000309400">
    <property type="component" value="Unassembled WGS sequence"/>
</dbReference>
<reference evidence="5 21" key="1">
    <citation type="submission" date="2015-02" db="EMBL/GenBank/DDBJ databases">
        <title>Evolution of B. cereus sensu lato: Distribution, horizontal transfer and duplication of chromosomal virulence genes.</title>
        <authorList>
            <person name="Boehm M.-E."/>
            <person name="Huptas C."/>
            <person name="Krey V.M."/>
            <person name="Scherer S."/>
        </authorList>
    </citation>
    <scope>NUCLEOTIDE SEQUENCE [LARGE SCALE GENOMIC DNA]</scope>
    <source>
        <strain evidence="5 21">#17</strain>
    </source>
</reference>
<accession>A0A063CKD9</accession>
<dbReference type="Proteomes" id="UP001197806">
    <property type="component" value="Unassembled WGS sequence"/>
</dbReference>
<dbReference type="EMBL" id="JAEFBZ010000001">
    <property type="protein sequence ID" value="MBK1607431.1"/>
    <property type="molecule type" value="Genomic_DNA"/>
</dbReference>
<reference evidence="16 36" key="14">
    <citation type="submission" date="2021-02" db="EMBL/GenBank/DDBJ databases">
        <title>Bacillus cereus VKM B-370.</title>
        <authorList>
            <person name="Kazantseva O.A."/>
            <person name="Piligrimova E.G."/>
            <person name="Buzikov R.M."/>
            <person name="Shadrin A.M."/>
        </authorList>
    </citation>
    <scope>NUCLEOTIDE SEQUENCE [LARGE SCALE GENOMIC DNA]</scope>
    <source>
        <strain evidence="16 36">VKM B-370</strain>
    </source>
</reference>
<dbReference type="Proteomes" id="UP000308444">
    <property type="component" value="Unassembled WGS sequence"/>
</dbReference>
<dbReference type="Proteomes" id="UP000464780">
    <property type="component" value="Chromosome"/>
</dbReference>
<dbReference type="RefSeq" id="WP_000850094.1">
    <property type="nucleotide sequence ID" value="NZ_AP022857.1"/>
</dbReference>
<dbReference type="Proteomes" id="UP000076501">
    <property type="component" value="Unassembled WGS sequence"/>
</dbReference>
<dbReference type="EMBL" id="JANHEB010000010">
    <property type="protein sequence ID" value="MCQ6285064.1"/>
    <property type="molecule type" value="Genomic_DNA"/>
</dbReference>
<dbReference type="Proteomes" id="UP000075476">
    <property type="component" value="Unassembled WGS sequence"/>
</dbReference>
<dbReference type="EMBL" id="JACLPZ010000005">
    <property type="protein sequence ID" value="MBY0036542.1"/>
    <property type="molecule type" value="Genomic_DNA"/>
</dbReference>
<evidence type="ECO:0000313" key="8">
    <source>
        <dbReference type="EMBL" id="KZD34432.1"/>
    </source>
</evidence>
<evidence type="ECO:0000313" key="36">
    <source>
        <dbReference type="Proteomes" id="UP000663613"/>
    </source>
</evidence>
<dbReference type="Proteomes" id="UP000321735">
    <property type="component" value="Chromosome"/>
</dbReference>
<dbReference type="InterPro" id="IPR036916">
    <property type="entry name" value="Sda_sf"/>
</dbReference>
<evidence type="ECO:0000313" key="34">
    <source>
        <dbReference type="Proteomes" id="UP000477920"/>
    </source>
</evidence>
<reference evidence="14 29" key="7">
    <citation type="journal article" date="2019" name="Ecotoxicol. Environ. Saf.">
        <title>Microbial characterization of heavy metal resistant bacterial strains isolated from an electroplating wastewater treatment plant.</title>
        <authorList>
            <person name="Cai X."/>
            <person name="Zheng X."/>
            <person name="Zhang D."/>
            <person name="Iqbal W."/>
            <person name="Liu C."/>
            <person name="Yang B."/>
            <person name="Zhao X."/>
            <person name="Lu X."/>
            <person name="Mao Y."/>
        </authorList>
    </citation>
    <scope>NUCLEOTIDE SEQUENCE [LARGE SCALE GENOMIC DNA]</scope>
    <source>
        <strain evidence="14 29">Co1-1</strain>
    </source>
</reference>
<evidence type="ECO:0000313" key="12">
    <source>
        <dbReference type="EMBL" id="MDN4875806.1"/>
    </source>
</evidence>
<dbReference type="EMBL" id="CP070339">
    <property type="protein sequence ID" value="QRY15241.1"/>
    <property type="molecule type" value="Genomic_DNA"/>
</dbReference>
<evidence type="ECO:0000313" key="24">
    <source>
        <dbReference type="Proteomes" id="UP000076501"/>
    </source>
</evidence>
<evidence type="ECO:0000313" key="6">
    <source>
        <dbReference type="EMBL" id="KXY04770.1"/>
    </source>
</evidence>
<evidence type="ECO:0000313" key="9">
    <source>
        <dbReference type="EMBL" id="MBK1607431.1"/>
    </source>
</evidence>
<evidence type="ECO:0000313" key="31">
    <source>
        <dbReference type="Proteomes" id="UP000461739"/>
    </source>
</evidence>
<keyword evidence="3" id="KW-0649">Protein kinase inhibitor</keyword>
<evidence type="ECO:0000313" key="28">
    <source>
        <dbReference type="Proteomes" id="UP000309400"/>
    </source>
</evidence>
<dbReference type="Pfam" id="PF08970">
    <property type="entry name" value="Sda"/>
    <property type="match status" value="1"/>
</dbReference>
<dbReference type="SUPFAM" id="SSF100985">
    <property type="entry name" value="Sporulation inhibitor Sda"/>
    <property type="match status" value="1"/>
</dbReference>
<dbReference type="AlphaFoldDB" id="A0A063CKD9"/>
<evidence type="ECO:0000313" key="25">
    <source>
        <dbReference type="Proteomes" id="UP000184161"/>
    </source>
</evidence>
<evidence type="ECO:0000313" key="18">
    <source>
        <dbReference type="EMBL" id="TKI89880.1"/>
    </source>
</evidence>
<reference evidence="10" key="12">
    <citation type="submission" date="2020-08" db="EMBL/GenBank/DDBJ databases">
        <title>Fungal Genomes of the International Space Station.</title>
        <authorList>
            <person name="Seuylemezian A."/>
            <person name="Singh N.K."/>
            <person name="Wood J."/>
            <person name="Venkateswaran K."/>
        </authorList>
    </citation>
    <scope>NUCLEOTIDE SEQUENCE</scope>
    <source>
        <strain evidence="10">I2-B2</strain>
    </source>
</reference>
<dbReference type="EMBL" id="WBPI01000004">
    <property type="protein sequence ID" value="KAB2451665.1"/>
    <property type="molecule type" value="Genomic_DNA"/>
</dbReference>
<evidence type="ECO:0000313" key="10">
    <source>
        <dbReference type="EMBL" id="MBY0036542.1"/>
    </source>
</evidence>
<evidence type="ECO:0000313" key="20">
    <source>
        <dbReference type="EMBL" id="UYW70108.1"/>
    </source>
</evidence>
<dbReference type="Proteomes" id="UP000036243">
    <property type="component" value="Unassembled WGS sequence"/>
</dbReference>
<name>A0A063CKD9_BACCE</name>
<evidence type="ECO:0000313" key="23">
    <source>
        <dbReference type="Proteomes" id="UP000075591"/>
    </source>
</evidence>
<dbReference type="GeneID" id="87591934"/>
<dbReference type="EMBL" id="QNGD03000012">
    <property type="protein sequence ID" value="RWQ71510.1"/>
    <property type="molecule type" value="Genomic_DNA"/>
</dbReference>
<reference evidence="17 26" key="9">
    <citation type="submission" date="2019-01" db="EMBL/GenBank/DDBJ databases">
        <title>Draft genome sequence of heavy metal resistant Bacillus cereus NWUAB01.</title>
        <authorList>
            <person name="Babalola O."/>
            <person name="Aremu B.R."/>
            <person name="Ayangbenro A.S."/>
        </authorList>
    </citation>
    <scope>NUCLEOTIDE SEQUENCE [LARGE SCALE GENOMIC DNA]</scope>
    <source>
        <strain evidence="17 26">NWUAB01</strain>
    </source>
</reference>
<dbReference type="Proteomes" id="UP000075591">
    <property type="component" value="Unassembled WGS sequence"/>
</dbReference>
<dbReference type="Gene3D" id="1.10.287.1100">
    <property type="entry name" value="Sporulation inhibitor A"/>
    <property type="match status" value="1"/>
</dbReference>
<dbReference type="Proteomes" id="UP000663613">
    <property type="component" value="Chromosome"/>
</dbReference>
<reference evidence="1 30" key="6">
    <citation type="submission" date="2018-08" db="EMBL/GenBank/DDBJ databases">
        <title>Bacillus phenotypic plasticity.</title>
        <authorList>
            <person name="Hurtado E."/>
        </authorList>
    </citation>
    <scope>NUCLEOTIDE SEQUENCE [LARGE SCALE GENOMIC DNA]</scope>
    <source>
        <strain evidence="1 30">111b</strain>
    </source>
</reference>
<reference evidence="15 32" key="5">
    <citation type="submission" date="2018-03" db="EMBL/GenBank/DDBJ databases">
        <title>The complete genome of bacterial strain SGAir0260.</title>
        <authorList>
            <person name="Schuster S.C."/>
        </authorList>
    </citation>
    <scope>NUCLEOTIDE SEQUENCE [LARGE SCALE GENOMIC DNA]</scope>
    <source>
        <strain evidence="15 32">SGAir0260</strain>
    </source>
</reference>
<evidence type="ECO:0000313" key="22">
    <source>
        <dbReference type="Proteomes" id="UP000075476"/>
    </source>
</evidence>
<dbReference type="SMR" id="A0A063CKD9"/>
<dbReference type="Proteomes" id="UP000613452">
    <property type="component" value="Unassembled WGS sequence"/>
</dbReference>
<dbReference type="EMBL" id="QSMZ01000003">
    <property type="protein sequence ID" value="KAA6471664.1"/>
    <property type="molecule type" value="Genomic_DNA"/>
</dbReference>
<evidence type="ECO:0000313" key="26">
    <source>
        <dbReference type="Proteomes" id="UP000253597"/>
    </source>
</evidence>
<dbReference type="Proteomes" id="UP001175137">
    <property type="component" value="Unassembled WGS sequence"/>
</dbReference>
<dbReference type="Proteomes" id="UP001163707">
    <property type="component" value="Chromosome"/>
</dbReference>
<organism evidence="17 26">
    <name type="scientific">Bacillus cereus</name>
    <dbReference type="NCBI Taxonomy" id="1396"/>
    <lineage>
        <taxon>Bacteria</taxon>
        <taxon>Bacillati</taxon>
        <taxon>Bacillota</taxon>
        <taxon>Bacilli</taxon>
        <taxon>Bacillales</taxon>
        <taxon>Bacillaceae</taxon>
        <taxon>Bacillus</taxon>
        <taxon>Bacillus cereus group</taxon>
    </lineage>
</organism>
<evidence type="ECO:0000313" key="1">
    <source>
        <dbReference type="EMBL" id="KAA6471664.1"/>
    </source>
</evidence>
<evidence type="ECO:0000313" key="30">
    <source>
        <dbReference type="Proteomes" id="UP000323321"/>
    </source>
</evidence>
<evidence type="ECO:0000313" key="13">
    <source>
        <dbReference type="EMBL" id="OJS93873.1"/>
    </source>
</evidence>
<dbReference type="EMBL" id="JYFW01000039">
    <property type="protein sequence ID" value="KMP14247.1"/>
    <property type="molecule type" value="Genomic_DNA"/>
</dbReference>
<evidence type="ECO:0000313" key="21">
    <source>
        <dbReference type="Proteomes" id="UP000036243"/>
    </source>
</evidence>
<evidence type="ECO:0000313" key="11">
    <source>
        <dbReference type="EMBL" id="MCQ6285064.1"/>
    </source>
</evidence>
<dbReference type="EMBL" id="JAUIQW010000001">
    <property type="protein sequence ID" value="MDN4875806.1"/>
    <property type="molecule type" value="Genomic_DNA"/>
</dbReference>
<dbReference type="EMBL" id="LOMO01000024">
    <property type="protein sequence ID" value="KXY47978.1"/>
    <property type="molecule type" value="Genomic_DNA"/>
</dbReference>
<proteinExistence type="predicted"/>
<dbReference type="EMBL" id="CP031778">
    <property type="protein sequence ID" value="QDZ75443.1"/>
    <property type="molecule type" value="Genomic_DNA"/>
</dbReference>
<dbReference type="PATRIC" id="fig|1396.419.peg.1693"/>
<reference evidence="31 33" key="11">
    <citation type="submission" date="2019-10" db="EMBL/GenBank/DDBJ databases">
        <title>Bacillus from the desert of Cuatro Cinegas, Coahuila.</title>
        <authorList>
            <person name="Olmedo-Alvarez G."/>
            <person name="Saldana S."/>
            <person name="Barcelo D."/>
        </authorList>
    </citation>
    <scope>NUCLEOTIDE SEQUENCE [LARGE SCALE GENOMIC DNA]</scope>
    <source>
        <strain evidence="4 34">CH101a_3T</strain>
        <strain evidence="3 31">CH316_11T</strain>
        <strain evidence="2 33">CH417_13T</strain>
    </source>
</reference>
<dbReference type="EMBL" id="CP109872">
    <property type="protein sequence ID" value="UYW70108.1"/>
    <property type="molecule type" value="Genomic_DNA"/>
</dbReference>
<evidence type="ECO:0000313" key="15">
    <source>
        <dbReference type="EMBL" id="QHV44706.1"/>
    </source>
</evidence>
<dbReference type="EMBL" id="SZOH01003593">
    <property type="protein sequence ID" value="TKI89880.1"/>
    <property type="molecule type" value="Genomic_DNA"/>
</dbReference>
<evidence type="ECO:0000313" key="7">
    <source>
        <dbReference type="EMBL" id="KXY47978.1"/>
    </source>
</evidence>
<evidence type="ECO:0000313" key="3">
    <source>
        <dbReference type="EMBL" id="KAB2451665.1"/>
    </source>
</evidence>
<dbReference type="Proteomes" id="UP000477920">
    <property type="component" value="Unassembled WGS sequence"/>
</dbReference>
<evidence type="ECO:0000313" key="14">
    <source>
        <dbReference type="EMBL" id="QDZ75443.1"/>
    </source>
</evidence>
<reference evidence="18 27" key="8">
    <citation type="journal article" date="2019" name="Environ. Microbiol.">
        <title>An active ?-lactamase is a part of an orchestrated cell wall stress resistance network of Bacillus subtilis and related rhizosphere species.</title>
        <authorList>
            <person name="Bucher T."/>
            <person name="Keren-Paz A."/>
            <person name="Hausser J."/>
            <person name="Olender T."/>
            <person name="Cytryn E."/>
            <person name="Kolodkin-Gal I."/>
        </authorList>
    </citation>
    <scope>NUCLEOTIDE SEQUENCE [LARGE SCALE GENOMIC DNA]</scope>
    <source>
        <strain evidence="18 27">I32</strain>
    </source>
</reference>
<dbReference type="Proteomes" id="UP001204643">
    <property type="component" value="Unassembled WGS sequence"/>
</dbReference>
<reference evidence="19 28" key="10">
    <citation type="submission" date="2019-06" db="EMBL/GenBank/DDBJ databases">
        <title>Biocontrol Bacillus strains from Vietnam.</title>
        <authorList>
            <person name="Borriss R."/>
            <person name="Lasch P."/>
            <person name="Thanh Tam L.T."/>
        </authorList>
    </citation>
    <scope>NUCLEOTIDE SEQUENCE [LARGE SCALE GENOMIC DNA]</scope>
    <source>
        <strain evidence="19 28">A8</strain>
    </source>
</reference>
<evidence type="ECO:0000313" key="32">
    <source>
        <dbReference type="Proteomes" id="UP000464780"/>
    </source>
</evidence>
<dbReference type="EMBL" id="LOMT01000001">
    <property type="protein sequence ID" value="KXY04770.1"/>
    <property type="molecule type" value="Genomic_DNA"/>
</dbReference>
<reference evidence="12" key="17">
    <citation type="submission" date="2023-07" db="EMBL/GenBank/DDBJ databases">
        <title>Complete genome sequence of Bacillus cereus SRCM126073 isolated from soil.</title>
        <authorList>
            <person name="Yang H.-G."/>
            <person name="Ryu M.-S."/>
            <person name="Ha G.-S."/>
            <person name="Yang H.-J."/>
            <person name="Jeong D.-Y."/>
        </authorList>
    </citation>
    <scope>NUCLEOTIDE SEQUENCE</scope>
    <source>
        <strain evidence="12">SRCM126073</strain>
    </source>
</reference>
<evidence type="ECO:0000313" key="4">
    <source>
        <dbReference type="EMBL" id="KAB2497133.1"/>
    </source>
</evidence>
<dbReference type="OMA" id="GGEKMKC"/>
<evidence type="ECO:0000313" key="27">
    <source>
        <dbReference type="Proteomes" id="UP000308444"/>
    </source>
</evidence>
<dbReference type="Proteomes" id="UP000475765">
    <property type="component" value="Unassembled WGS sequence"/>
</dbReference>